<evidence type="ECO:0000313" key="1">
    <source>
        <dbReference type="EMBL" id="KAL3528072.1"/>
    </source>
</evidence>
<dbReference type="AlphaFoldDB" id="A0ABD3A8M7"/>
<evidence type="ECO:0000313" key="2">
    <source>
        <dbReference type="Proteomes" id="UP001630127"/>
    </source>
</evidence>
<accession>A0ABD3A8M7</accession>
<dbReference type="EMBL" id="JBJUIK010000005">
    <property type="protein sequence ID" value="KAL3528072.1"/>
    <property type="molecule type" value="Genomic_DNA"/>
</dbReference>
<dbReference type="Proteomes" id="UP001630127">
    <property type="component" value="Unassembled WGS sequence"/>
</dbReference>
<proteinExistence type="predicted"/>
<protein>
    <submittedName>
        <fullName evidence="1">Uncharacterized protein</fullName>
    </submittedName>
</protein>
<name>A0ABD3A8M7_9GENT</name>
<gene>
    <name evidence="1" type="ORF">ACH5RR_012728</name>
</gene>
<organism evidence="1 2">
    <name type="scientific">Cinchona calisaya</name>
    <dbReference type="NCBI Taxonomy" id="153742"/>
    <lineage>
        <taxon>Eukaryota</taxon>
        <taxon>Viridiplantae</taxon>
        <taxon>Streptophyta</taxon>
        <taxon>Embryophyta</taxon>
        <taxon>Tracheophyta</taxon>
        <taxon>Spermatophyta</taxon>
        <taxon>Magnoliopsida</taxon>
        <taxon>eudicotyledons</taxon>
        <taxon>Gunneridae</taxon>
        <taxon>Pentapetalae</taxon>
        <taxon>asterids</taxon>
        <taxon>lamiids</taxon>
        <taxon>Gentianales</taxon>
        <taxon>Rubiaceae</taxon>
        <taxon>Cinchonoideae</taxon>
        <taxon>Cinchoneae</taxon>
        <taxon>Cinchona</taxon>
    </lineage>
</organism>
<comment type="caution">
    <text evidence="1">The sequence shown here is derived from an EMBL/GenBank/DDBJ whole genome shotgun (WGS) entry which is preliminary data.</text>
</comment>
<reference evidence="1 2" key="1">
    <citation type="submission" date="2024-11" db="EMBL/GenBank/DDBJ databases">
        <title>A near-complete genome assembly of Cinchona calisaya.</title>
        <authorList>
            <person name="Lian D.C."/>
            <person name="Zhao X.W."/>
            <person name="Wei L."/>
        </authorList>
    </citation>
    <scope>NUCLEOTIDE SEQUENCE [LARGE SCALE GENOMIC DNA]</scope>
    <source>
        <tissue evidence="1">Nenye</tissue>
    </source>
</reference>
<keyword evidence="2" id="KW-1185">Reference proteome</keyword>
<sequence>MLSESAGPLRIGFPRLRNAPLRETFLVSYMLHRPSSGFHPFAYKWWLGFAIAHDLVAISGKPFLSAAASWALPHSPIRCLDMSYTLRGANWAYGLALPFDLSSRVTRNALRQPSNCHRLASLTSTVHLVWSAPIVFGQRSLHLFTLVHPVMPWAFCSSNIKGGRPFVKAQESAGHLSSGISYPIGLRQAFIPSPIDGGVSSQSLMTWYRAVSSLIEC</sequence>